<dbReference type="Proteomes" id="UP000221222">
    <property type="component" value="Unassembled WGS sequence"/>
</dbReference>
<dbReference type="SUPFAM" id="SSF54427">
    <property type="entry name" value="NTF2-like"/>
    <property type="match status" value="1"/>
</dbReference>
<gene>
    <name evidence="2" type="ORF">AMOL_0610</name>
    <name evidence="3" type="ORF">CPU12_04755</name>
</gene>
<name>A0A2G1DJA2_9BACT</name>
<reference evidence="3 4" key="1">
    <citation type="submission" date="2017-09" db="EMBL/GenBank/DDBJ databases">
        <title>Arcobacter canalis sp. nov., a new species isolated from a water canal contaminated with urban sewage.</title>
        <authorList>
            <person name="Perez-Cataluna A."/>
            <person name="Salas-Masso N."/>
            <person name="Figueras M.J."/>
        </authorList>
    </citation>
    <scope>NUCLEOTIDE SEQUENCE [LARGE SCALE GENOMIC DNA]</scope>
    <source>
        <strain evidence="3 4">F98-3</strain>
    </source>
</reference>
<dbReference type="AlphaFoldDB" id="A0A2G1DJA2"/>
<dbReference type="InterPro" id="IPR037401">
    <property type="entry name" value="SnoaL-like"/>
</dbReference>
<evidence type="ECO:0000259" key="1">
    <source>
        <dbReference type="Pfam" id="PF12680"/>
    </source>
</evidence>
<evidence type="ECO:0000313" key="4">
    <source>
        <dbReference type="Proteomes" id="UP000221222"/>
    </source>
</evidence>
<evidence type="ECO:0000313" key="2">
    <source>
        <dbReference type="EMBL" id="AXX91612.1"/>
    </source>
</evidence>
<dbReference type="Gene3D" id="3.10.450.50">
    <property type="match status" value="1"/>
</dbReference>
<reference evidence="2 5" key="2">
    <citation type="submission" date="2018-08" db="EMBL/GenBank/DDBJ databases">
        <title>Complete genome of the Arcobacter molluscorum type strain LMG 25693.</title>
        <authorList>
            <person name="Miller W.G."/>
            <person name="Yee E."/>
            <person name="Bono J.L."/>
        </authorList>
    </citation>
    <scope>NUCLEOTIDE SEQUENCE [LARGE SCALE GENOMIC DNA]</scope>
    <source>
        <strain evidence="2 5">CECT 7696</strain>
    </source>
</reference>
<dbReference type="Proteomes" id="UP000262712">
    <property type="component" value="Chromosome"/>
</dbReference>
<feature type="domain" description="SnoaL-like" evidence="1">
    <location>
        <begin position="20"/>
        <end position="113"/>
    </location>
</feature>
<organism evidence="3 4">
    <name type="scientific">Malaciobacter molluscorum LMG 25693</name>
    <dbReference type="NCBI Taxonomy" id="870501"/>
    <lineage>
        <taxon>Bacteria</taxon>
        <taxon>Pseudomonadati</taxon>
        <taxon>Campylobacterota</taxon>
        <taxon>Epsilonproteobacteria</taxon>
        <taxon>Campylobacterales</taxon>
        <taxon>Arcobacteraceae</taxon>
        <taxon>Malaciobacter</taxon>
    </lineage>
</organism>
<protein>
    <submittedName>
        <fullName evidence="2">Nuclear transport factor 2 family protein</fullName>
    </submittedName>
</protein>
<proteinExistence type="predicted"/>
<dbReference type="EMBL" id="CP032098">
    <property type="protein sequence ID" value="AXX91612.1"/>
    <property type="molecule type" value="Genomic_DNA"/>
</dbReference>
<dbReference type="InterPro" id="IPR032710">
    <property type="entry name" value="NTF2-like_dom_sf"/>
</dbReference>
<evidence type="ECO:0000313" key="5">
    <source>
        <dbReference type="Proteomes" id="UP000262712"/>
    </source>
</evidence>
<sequence>MSLKKNIKAYCDFFENIHKNTSIDKYKLFFDDNSVFQDPFQKVQGVNKIYKVFQDMYETLHSANFKIKDYSANDKQAFIQWKFIYKMKKSSDESSFVGVSIVKFDENSKVISHIDYWDAASNIYEKIPFLGAILKIIRKKISINE</sequence>
<evidence type="ECO:0000313" key="3">
    <source>
        <dbReference type="EMBL" id="PHO18593.1"/>
    </source>
</evidence>
<dbReference type="Pfam" id="PF12680">
    <property type="entry name" value="SnoaL_2"/>
    <property type="match status" value="1"/>
</dbReference>
<dbReference type="EMBL" id="NXFY01000005">
    <property type="protein sequence ID" value="PHO18593.1"/>
    <property type="molecule type" value="Genomic_DNA"/>
</dbReference>
<dbReference type="RefSeq" id="WP_099341944.1">
    <property type="nucleotide sequence ID" value="NZ_CP032098.1"/>
</dbReference>
<dbReference type="KEGG" id="amol:AMOL_0610"/>
<accession>A0A2G1DJA2</accession>
<keyword evidence="4" id="KW-1185">Reference proteome</keyword>